<accession>A0ABV1A6G9</accession>
<keyword evidence="2" id="KW-1185">Reference proteome</keyword>
<dbReference type="Proteomes" id="UP001469553">
    <property type="component" value="Unassembled WGS sequence"/>
</dbReference>
<reference evidence="1 2" key="1">
    <citation type="submission" date="2021-06" db="EMBL/GenBank/DDBJ databases">
        <authorList>
            <person name="Palmer J.M."/>
        </authorList>
    </citation>
    <scope>NUCLEOTIDE SEQUENCE [LARGE SCALE GENOMIC DNA]</scope>
    <source>
        <strain evidence="1 2">AS_MEX2019</strain>
        <tissue evidence="1">Muscle</tissue>
    </source>
</reference>
<sequence length="105" mass="11740">MLLIIWRNSLAQHACLSSSVSVDCSLLPRTNILIYKVSWFRTNHDPKEVRHCKWSLTHPTAIILSPDSKEFLVLSGIKTLLGVIALPGTNNLFLSVADLSVLEDR</sequence>
<name>A0ABV1A6G9_9TELE</name>
<dbReference type="EMBL" id="JAHRIP010084932">
    <property type="protein sequence ID" value="MEQ2313856.1"/>
    <property type="molecule type" value="Genomic_DNA"/>
</dbReference>
<organism evidence="1 2">
    <name type="scientific">Ameca splendens</name>
    <dbReference type="NCBI Taxonomy" id="208324"/>
    <lineage>
        <taxon>Eukaryota</taxon>
        <taxon>Metazoa</taxon>
        <taxon>Chordata</taxon>
        <taxon>Craniata</taxon>
        <taxon>Vertebrata</taxon>
        <taxon>Euteleostomi</taxon>
        <taxon>Actinopterygii</taxon>
        <taxon>Neopterygii</taxon>
        <taxon>Teleostei</taxon>
        <taxon>Neoteleostei</taxon>
        <taxon>Acanthomorphata</taxon>
        <taxon>Ovalentaria</taxon>
        <taxon>Atherinomorphae</taxon>
        <taxon>Cyprinodontiformes</taxon>
        <taxon>Goodeidae</taxon>
        <taxon>Ameca</taxon>
    </lineage>
</organism>
<comment type="caution">
    <text evidence="1">The sequence shown here is derived from an EMBL/GenBank/DDBJ whole genome shotgun (WGS) entry which is preliminary data.</text>
</comment>
<evidence type="ECO:0000313" key="1">
    <source>
        <dbReference type="EMBL" id="MEQ2313856.1"/>
    </source>
</evidence>
<evidence type="ECO:0000313" key="2">
    <source>
        <dbReference type="Proteomes" id="UP001469553"/>
    </source>
</evidence>
<gene>
    <name evidence="1" type="ORF">AMECASPLE_006162</name>
</gene>
<protein>
    <submittedName>
        <fullName evidence="1">Uncharacterized protein</fullName>
    </submittedName>
</protein>
<proteinExistence type="predicted"/>